<evidence type="ECO:0000256" key="2">
    <source>
        <dbReference type="ARBA" id="ARBA00022448"/>
    </source>
</evidence>
<comment type="caution">
    <text evidence="10">The sequence shown here is derived from an EMBL/GenBank/DDBJ whole genome shotgun (WGS) entry which is preliminary data.</text>
</comment>
<dbReference type="GO" id="GO:0016887">
    <property type="term" value="F:ATP hydrolysis activity"/>
    <property type="evidence" value="ECO:0007669"/>
    <property type="project" value="InterPro"/>
</dbReference>
<proteinExistence type="inferred from homology"/>
<keyword evidence="7 8" id="KW-0472">Membrane</keyword>
<comment type="function">
    <text evidence="8">ATP-binding (A) component of a common energy-coupling factor (ECF) ABC-transporter complex.</text>
</comment>
<dbReference type="NCBIfam" id="TIGR04521">
    <property type="entry name" value="ECF_ATPase_2"/>
    <property type="match status" value="1"/>
</dbReference>
<feature type="domain" description="ABC transporter" evidence="9">
    <location>
        <begin position="5"/>
        <end position="246"/>
    </location>
</feature>
<protein>
    <recommendedName>
        <fullName evidence="8">Energy-coupling factor transporter ATP-binding protein EcfA2</fullName>
        <ecNumber evidence="8">7.-.-.-</ecNumber>
    </recommendedName>
</protein>
<reference evidence="10" key="2">
    <citation type="journal article" date="2021" name="PeerJ">
        <title>Extensive microbial diversity within the chicken gut microbiome revealed by metagenomics and culture.</title>
        <authorList>
            <person name="Gilroy R."/>
            <person name="Ravi A."/>
            <person name="Getino M."/>
            <person name="Pursley I."/>
            <person name="Horton D.L."/>
            <person name="Alikhan N.F."/>
            <person name="Baker D."/>
            <person name="Gharbi K."/>
            <person name="Hall N."/>
            <person name="Watson M."/>
            <person name="Adriaenssens E.M."/>
            <person name="Foster-Nyarko E."/>
            <person name="Jarju S."/>
            <person name="Secka A."/>
            <person name="Antonio M."/>
            <person name="Oren A."/>
            <person name="Chaudhuri R.R."/>
            <person name="La Ragione R."/>
            <person name="Hildebrand F."/>
            <person name="Pallen M.J."/>
        </authorList>
    </citation>
    <scope>NUCLEOTIDE SEQUENCE</scope>
    <source>
        <strain evidence="10">ChiHecec3B27-6122</strain>
    </source>
</reference>
<reference evidence="10" key="1">
    <citation type="submission" date="2020-10" db="EMBL/GenBank/DDBJ databases">
        <authorList>
            <person name="Gilroy R."/>
        </authorList>
    </citation>
    <scope>NUCLEOTIDE SEQUENCE</scope>
    <source>
        <strain evidence="10">ChiHecec3B27-6122</strain>
    </source>
</reference>
<dbReference type="EMBL" id="DVJS01000151">
    <property type="protein sequence ID" value="HIS97536.1"/>
    <property type="molecule type" value="Genomic_DNA"/>
</dbReference>
<evidence type="ECO:0000256" key="6">
    <source>
        <dbReference type="ARBA" id="ARBA00022967"/>
    </source>
</evidence>
<dbReference type="GO" id="GO:0042626">
    <property type="term" value="F:ATPase-coupled transmembrane transporter activity"/>
    <property type="evidence" value="ECO:0007669"/>
    <property type="project" value="TreeGrafter"/>
</dbReference>
<evidence type="ECO:0000256" key="7">
    <source>
        <dbReference type="ARBA" id="ARBA00023136"/>
    </source>
</evidence>
<evidence type="ECO:0000259" key="9">
    <source>
        <dbReference type="PROSITE" id="PS50893"/>
    </source>
</evidence>
<evidence type="ECO:0000256" key="8">
    <source>
        <dbReference type="RuleBase" id="RU365104"/>
    </source>
</evidence>
<evidence type="ECO:0000313" key="10">
    <source>
        <dbReference type="EMBL" id="HIS97536.1"/>
    </source>
</evidence>
<dbReference type="PROSITE" id="PS00211">
    <property type="entry name" value="ABC_TRANSPORTER_1"/>
    <property type="match status" value="1"/>
</dbReference>
<keyword evidence="2 8" id="KW-0813">Transport</keyword>
<dbReference type="SUPFAM" id="SSF52540">
    <property type="entry name" value="P-loop containing nucleoside triphosphate hydrolases"/>
    <property type="match status" value="1"/>
</dbReference>
<organism evidence="10 11">
    <name type="scientific">Candidatus Scatomorpha pullistercoris</name>
    <dbReference type="NCBI Taxonomy" id="2840929"/>
    <lineage>
        <taxon>Bacteria</taxon>
        <taxon>Bacillati</taxon>
        <taxon>Bacillota</taxon>
        <taxon>Clostridia</taxon>
        <taxon>Eubacteriales</taxon>
        <taxon>Candidatus Scatomorpha</taxon>
    </lineage>
</organism>
<dbReference type="PANTHER" id="PTHR43553">
    <property type="entry name" value="HEAVY METAL TRANSPORTER"/>
    <property type="match status" value="1"/>
</dbReference>
<comment type="subcellular location">
    <subcellularLocation>
        <location evidence="1 8">Cell membrane</location>
        <topology evidence="1 8">Peripheral membrane protein</topology>
    </subcellularLocation>
</comment>
<dbReference type="GO" id="GO:0043190">
    <property type="term" value="C:ATP-binding cassette (ABC) transporter complex"/>
    <property type="evidence" value="ECO:0007669"/>
    <property type="project" value="TreeGrafter"/>
</dbReference>
<evidence type="ECO:0000313" key="11">
    <source>
        <dbReference type="Proteomes" id="UP000886876"/>
    </source>
</evidence>
<keyword evidence="6" id="KW-1278">Translocase</keyword>
<dbReference type="InterPro" id="IPR003593">
    <property type="entry name" value="AAA+_ATPase"/>
</dbReference>
<dbReference type="Pfam" id="PF00005">
    <property type="entry name" value="ABC_tran"/>
    <property type="match status" value="1"/>
</dbReference>
<dbReference type="SMART" id="SM00382">
    <property type="entry name" value="AAA"/>
    <property type="match status" value="1"/>
</dbReference>
<keyword evidence="4 8" id="KW-0547">Nucleotide-binding</keyword>
<evidence type="ECO:0000256" key="5">
    <source>
        <dbReference type="ARBA" id="ARBA00022840"/>
    </source>
</evidence>
<dbReference type="Gene3D" id="3.40.50.300">
    <property type="entry name" value="P-loop containing nucleotide triphosphate hydrolases"/>
    <property type="match status" value="1"/>
</dbReference>
<dbReference type="InterPro" id="IPR017871">
    <property type="entry name" value="ABC_transporter-like_CS"/>
</dbReference>
<gene>
    <name evidence="10" type="ORF">IAD42_06120</name>
</gene>
<dbReference type="InterPro" id="IPR027417">
    <property type="entry name" value="P-loop_NTPase"/>
</dbReference>
<dbReference type="InterPro" id="IPR015856">
    <property type="entry name" value="ABC_transpr_CbiO/EcfA_su"/>
</dbReference>
<dbReference type="InterPro" id="IPR003439">
    <property type="entry name" value="ABC_transporter-like_ATP-bd"/>
</dbReference>
<dbReference type="Proteomes" id="UP000886876">
    <property type="component" value="Unassembled WGS sequence"/>
</dbReference>
<accession>A0A9D1G5G1</accession>
<keyword evidence="3 8" id="KW-1003">Cell membrane</keyword>
<name>A0A9D1G5G1_9FIRM</name>
<dbReference type="EC" id="7.-.-.-" evidence="8"/>
<dbReference type="PANTHER" id="PTHR43553:SF27">
    <property type="entry name" value="ENERGY-COUPLING FACTOR TRANSPORTER ATP-BINDING PROTEIN ECFA2"/>
    <property type="match status" value="1"/>
</dbReference>
<dbReference type="PROSITE" id="PS50893">
    <property type="entry name" value="ABC_TRANSPORTER_2"/>
    <property type="match status" value="1"/>
</dbReference>
<sequence>MDAVIRVEGLSHVYSQGTPFEKTAIHDIDVEFYPGQLVAVIGHTGSGKSTFIQHLNGLLKPTSGRVLCEGEDIFATKEATRDVRFKVGLVFQYPEYQLFEETVYRDIAFGPKNMKLSEKEVDERVREAARFVGLSEDLFEKSPLELSGGQKRRIAIAGVIAMRPRVLILDEPTAGLDPAGCEGILKNITGYRRETGSTVLLVTHSMDDAARIADRLIVFHEGSIAMDGAPEDVFRRAQELTDMGLDVPQPAAIASELRRLGAELPESIYTSQQLHEAVLALLRKGAAD</sequence>
<dbReference type="AlphaFoldDB" id="A0A9D1G5G1"/>
<comment type="similarity">
    <text evidence="8">Belongs to the ABC transporter superfamily. Energy-coupling factor EcfA family.</text>
</comment>
<keyword evidence="5 8" id="KW-0067">ATP-binding</keyword>
<dbReference type="CDD" id="cd03225">
    <property type="entry name" value="ABC_cobalt_CbiO_domain1"/>
    <property type="match status" value="1"/>
</dbReference>
<dbReference type="GO" id="GO:0005524">
    <property type="term" value="F:ATP binding"/>
    <property type="evidence" value="ECO:0007669"/>
    <property type="project" value="UniProtKB-UniRule"/>
</dbReference>
<comment type="subunit">
    <text evidence="8">Forms a stable energy-coupling factor (ECF) transporter complex composed of 2 membrane-embedded substrate-binding proteins (S component), 2 ATP-binding proteins (A component) and 2 transmembrane proteins (T component).</text>
</comment>
<evidence type="ECO:0000256" key="4">
    <source>
        <dbReference type="ARBA" id="ARBA00022741"/>
    </source>
</evidence>
<dbReference type="FunFam" id="3.40.50.300:FF:000224">
    <property type="entry name" value="Energy-coupling factor transporter ATP-binding protein EcfA"/>
    <property type="match status" value="1"/>
</dbReference>
<dbReference type="InterPro" id="IPR030946">
    <property type="entry name" value="EcfA2"/>
</dbReference>
<evidence type="ECO:0000256" key="3">
    <source>
        <dbReference type="ARBA" id="ARBA00022475"/>
    </source>
</evidence>
<evidence type="ECO:0000256" key="1">
    <source>
        <dbReference type="ARBA" id="ARBA00004202"/>
    </source>
</evidence>
<dbReference type="InterPro" id="IPR050095">
    <property type="entry name" value="ECF_ABC_transporter_ATP-bd"/>
</dbReference>